<dbReference type="EC" id="2.5.1.-" evidence="2"/>
<reference evidence="4" key="1">
    <citation type="submission" date="2024-06" db="EMBL/GenBank/DDBJ databases">
        <authorList>
            <person name="Ryan C."/>
        </authorList>
    </citation>
    <scope>NUCLEOTIDE SEQUENCE [LARGE SCALE GENOMIC DNA]</scope>
</reference>
<evidence type="ECO:0000256" key="2">
    <source>
        <dbReference type="RuleBase" id="RU363018"/>
    </source>
</evidence>
<dbReference type="Pfam" id="PF01255">
    <property type="entry name" value="Prenyltransf"/>
    <property type="match status" value="1"/>
</dbReference>
<dbReference type="GO" id="GO:0005737">
    <property type="term" value="C:cytoplasm"/>
    <property type="evidence" value="ECO:0007669"/>
    <property type="project" value="UniProtKB-ARBA"/>
</dbReference>
<organism evidence="3 4">
    <name type="scientific">Urochloa decumbens</name>
    <dbReference type="NCBI Taxonomy" id="240449"/>
    <lineage>
        <taxon>Eukaryota</taxon>
        <taxon>Viridiplantae</taxon>
        <taxon>Streptophyta</taxon>
        <taxon>Embryophyta</taxon>
        <taxon>Tracheophyta</taxon>
        <taxon>Spermatophyta</taxon>
        <taxon>Magnoliopsida</taxon>
        <taxon>Liliopsida</taxon>
        <taxon>Poales</taxon>
        <taxon>Poaceae</taxon>
        <taxon>PACMAD clade</taxon>
        <taxon>Panicoideae</taxon>
        <taxon>Panicodae</taxon>
        <taxon>Paniceae</taxon>
        <taxon>Melinidinae</taxon>
        <taxon>Urochloa</taxon>
    </lineage>
</organism>
<dbReference type="EMBL" id="OZ075118">
    <property type="protein sequence ID" value="CAL5090127.1"/>
    <property type="molecule type" value="Genomic_DNA"/>
</dbReference>
<comment type="similarity">
    <text evidence="2">Belongs to the UPP synthase family.</text>
</comment>
<dbReference type="InterPro" id="IPR018520">
    <property type="entry name" value="UPP_synth-like_CS"/>
</dbReference>
<dbReference type="PANTHER" id="PTHR10291:SF23">
    <property type="entry name" value="ALKYL TRANSFERASE"/>
    <property type="match status" value="1"/>
</dbReference>
<dbReference type="NCBIfam" id="TIGR00055">
    <property type="entry name" value="uppS"/>
    <property type="match status" value="1"/>
</dbReference>
<dbReference type="CDD" id="cd00475">
    <property type="entry name" value="Cis_IPPS"/>
    <property type="match status" value="1"/>
</dbReference>
<protein>
    <recommendedName>
        <fullName evidence="2">Alkyl transferase</fullName>
        <ecNumber evidence="2">2.5.1.-</ecNumber>
    </recommendedName>
</protein>
<dbReference type="SUPFAM" id="SSF64005">
    <property type="entry name" value="Undecaprenyl diphosphate synthase"/>
    <property type="match status" value="1"/>
</dbReference>
<dbReference type="HAMAP" id="MF_01139">
    <property type="entry name" value="ISPT"/>
    <property type="match status" value="1"/>
</dbReference>
<dbReference type="PANTHER" id="PTHR10291">
    <property type="entry name" value="DEHYDRODOLICHYL DIPHOSPHATE SYNTHASE FAMILY MEMBER"/>
    <property type="match status" value="1"/>
</dbReference>
<evidence type="ECO:0000256" key="1">
    <source>
        <dbReference type="ARBA" id="ARBA00022679"/>
    </source>
</evidence>
<dbReference type="FunFam" id="3.40.1180.10:FF:000001">
    <property type="entry name" value="(2E,6E)-farnesyl-diphosphate-specific ditrans,polycis-undecaprenyl-diphosphate synthase"/>
    <property type="match status" value="1"/>
</dbReference>
<dbReference type="AlphaFoldDB" id="A0ABC9G932"/>
<dbReference type="GO" id="GO:0016740">
    <property type="term" value="F:transferase activity"/>
    <property type="evidence" value="ECO:0007669"/>
    <property type="project" value="UniProtKB-KW"/>
</dbReference>
<evidence type="ECO:0000313" key="4">
    <source>
        <dbReference type="Proteomes" id="UP001497457"/>
    </source>
</evidence>
<proteinExistence type="inferred from homology"/>
<evidence type="ECO:0000313" key="3">
    <source>
        <dbReference type="EMBL" id="CAL5090127.1"/>
    </source>
</evidence>
<dbReference type="InterPro" id="IPR001441">
    <property type="entry name" value="UPP_synth-like"/>
</dbReference>
<gene>
    <name evidence="3" type="ORF">URODEC1_LOCUS113716</name>
</gene>
<keyword evidence="1 2" id="KW-0808">Transferase</keyword>
<sequence>MLAAGLLSRTTRRALLPARRLHAGAAAPLEEALVRAGIRPESVPRHVAVVPDGNRRWAQARGLPTAEGHEAGRRALERTVLLSHAWGVRALTVFAFSQENFGRPKAEVDCVMGTIERMIRDNLDEYERIGIRVHLIGNPSGRSESLQEAAREADEMTRSNSDFHLMLATCYSGRREIVEACRALARRVEGGLLRPEEIDEAVLAGELQTSAAACGELSCPDLVVRTSGEHRLSNFLLWQSAYSELYFADALWPDFGEAEYLKALRAFQSRERRFGQRTA</sequence>
<dbReference type="Proteomes" id="UP001497457">
    <property type="component" value="Chromosome 8b"/>
</dbReference>
<accession>A0ABC9G932</accession>
<reference evidence="3 4" key="2">
    <citation type="submission" date="2024-10" db="EMBL/GenBank/DDBJ databases">
        <authorList>
            <person name="Ryan C."/>
        </authorList>
    </citation>
    <scope>NUCLEOTIDE SEQUENCE [LARGE SCALE GENOMIC DNA]</scope>
</reference>
<keyword evidence="4" id="KW-1185">Reference proteome</keyword>
<dbReference type="Gene3D" id="3.40.1180.10">
    <property type="entry name" value="Decaprenyl diphosphate synthase-like"/>
    <property type="match status" value="1"/>
</dbReference>
<dbReference type="InterPro" id="IPR036424">
    <property type="entry name" value="UPP_synth-like_sf"/>
</dbReference>
<name>A0ABC9G932_9POAL</name>
<dbReference type="PROSITE" id="PS01066">
    <property type="entry name" value="UPP_SYNTHASE"/>
    <property type="match status" value="1"/>
</dbReference>